<proteinExistence type="predicted"/>
<dbReference type="EMBL" id="JBHLTP010000009">
    <property type="protein sequence ID" value="MFC0523988.1"/>
    <property type="molecule type" value="Genomic_DNA"/>
</dbReference>
<sequence>MEQTNTMPVPDDLSFFAKLLFNGLGDELNITDDNEVAIAIRGAIILYLITLTLAIVTYKLGFAKKLPPLKAAVVYLVLALGCIILTVPLGLSLPIAEGLVVASLVLGIYRLRLHRERKERNA</sequence>
<evidence type="ECO:0000313" key="2">
    <source>
        <dbReference type="EMBL" id="MFC0523988.1"/>
    </source>
</evidence>
<reference evidence="2 3" key="1">
    <citation type="submission" date="2024-09" db="EMBL/GenBank/DDBJ databases">
        <authorList>
            <person name="Sun Q."/>
            <person name="Mori K."/>
        </authorList>
    </citation>
    <scope>NUCLEOTIDE SEQUENCE [LARGE SCALE GENOMIC DNA]</scope>
    <source>
        <strain evidence="2 3">NCAIM B.02529</strain>
    </source>
</reference>
<feature type="transmembrane region" description="Helical" evidence="1">
    <location>
        <begin position="38"/>
        <end position="60"/>
    </location>
</feature>
<organism evidence="2 3">
    <name type="scientific">Pontibacillus salicampi</name>
    <dbReference type="NCBI Taxonomy" id="1449801"/>
    <lineage>
        <taxon>Bacteria</taxon>
        <taxon>Bacillati</taxon>
        <taxon>Bacillota</taxon>
        <taxon>Bacilli</taxon>
        <taxon>Bacillales</taxon>
        <taxon>Bacillaceae</taxon>
        <taxon>Pontibacillus</taxon>
    </lineage>
</organism>
<feature type="transmembrane region" description="Helical" evidence="1">
    <location>
        <begin position="72"/>
        <end position="89"/>
    </location>
</feature>
<keyword evidence="3" id="KW-1185">Reference proteome</keyword>
<gene>
    <name evidence="2" type="ORF">ACFFGV_10495</name>
</gene>
<keyword evidence="1" id="KW-1133">Transmembrane helix</keyword>
<keyword evidence="1" id="KW-0472">Membrane</keyword>
<name>A0ABV6LNL1_9BACI</name>
<keyword evidence="1" id="KW-0812">Transmembrane</keyword>
<evidence type="ECO:0000256" key="1">
    <source>
        <dbReference type="SAM" id="Phobius"/>
    </source>
</evidence>
<dbReference type="InterPro" id="IPR025620">
    <property type="entry name" value="YlaH"/>
</dbReference>
<comment type="caution">
    <text evidence="2">The sequence shown here is derived from an EMBL/GenBank/DDBJ whole genome shotgun (WGS) entry which is preliminary data.</text>
</comment>
<dbReference type="Proteomes" id="UP001589836">
    <property type="component" value="Unassembled WGS sequence"/>
</dbReference>
<feature type="transmembrane region" description="Helical" evidence="1">
    <location>
        <begin position="95"/>
        <end position="113"/>
    </location>
</feature>
<accession>A0ABV6LNL1</accession>
<protein>
    <submittedName>
        <fullName evidence="2">YlaH-like family protein</fullName>
    </submittedName>
</protein>
<dbReference type="Pfam" id="PF14036">
    <property type="entry name" value="YlaH"/>
    <property type="match status" value="1"/>
</dbReference>
<dbReference type="RefSeq" id="WP_377347500.1">
    <property type="nucleotide sequence ID" value="NZ_JBHLTP010000009.1"/>
</dbReference>
<evidence type="ECO:0000313" key="3">
    <source>
        <dbReference type="Proteomes" id="UP001589836"/>
    </source>
</evidence>